<keyword evidence="1" id="KW-0732">Signal</keyword>
<name>A0A345P7L1_9GAMM</name>
<evidence type="ECO:0000313" key="3">
    <source>
        <dbReference type="Proteomes" id="UP000253940"/>
    </source>
</evidence>
<feature type="chain" id="PRO_5016905951" evidence="1">
    <location>
        <begin position="24"/>
        <end position="315"/>
    </location>
</feature>
<feature type="signal peptide" evidence="1">
    <location>
        <begin position="1"/>
        <end position="23"/>
    </location>
</feature>
<protein>
    <submittedName>
        <fullName evidence="2">Uncharacterized protein</fullName>
    </submittedName>
</protein>
<organism evidence="2 3">
    <name type="scientific">Aquirhabdus parva</name>
    <dbReference type="NCBI Taxonomy" id="2283318"/>
    <lineage>
        <taxon>Bacteria</taxon>
        <taxon>Pseudomonadati</taxon>
        <taxon>Pseudomonadota</taxon>
        <taxon>Gammaproteobacteria</taxon>
        <taxon>Moraxellales</taxon>
        <taxon>Moraxellaceae</taxon>
        <taxon>Aquirhabdus</taxon>
    </lineage>
</organism>
<dbReference type="EMBL" id="CP031222">
    <property type="protein sequence ID" value="AXI03270.1"/>
    <property type="molecule type" value="Genomic_DNA"/>
</dbReference>
<gene>
    <name evidence="2" type="ORF">HYN46_10720</name>
</gene>
<dbReference type="Proteomes" id="UP000253940">
    <property type="component" value="Chromosome"/>
</dbReference>
<keyword evidence="3" id="KW-1185">Reference proteome</keyword>
<evidence type="ECO:0000313" key="2">
    <source>
        <dbReference type="EMBL" id="AXI03270.1"/>
    </source>
</evidence>
<reference evidence="2 3" key="1">
    <citation type="submission" date="2018-07" db="EMBL/GenBank/DDBJ databases">
        <title>Genome sequencing of Moraxellaceae gen. HYN0046.</title>
        <authorList>
            <person name="Kim M."/>
            <person name="Yi H."/>
        </authorList>
    </citation>
    <scope>NUCLEOTIDE SEQUENCE [LARGE SCALE GENOMIC DNA]</scope>
    <source>
        <strain evidence="2 3">HYN0046</strain>
    </source>
</reference>
<sequence>MLKLKYVAAIIPALIFSSTYGHAESITQIPKNSAFSANILPYKFQSYDQLHTTIHNNFTAVIDENIGNATPAHLRKLFDNLSDRELKDLATAYTNALNGKHANTLDSFAKKLDGKRLLRLEKAFGYLPVSVAVSAQASPEVRSYFEVNAKRLSVPQTGGVHTLASPTIDMTIPEIYLEYRTAPVGSLSVGGALVETATFVGVRVAGAYGVGNYIGNQVHQLIETYDPDIDDKIGGTLDSALRNLNNAATSLQQGQYEKAVDDVFGGWIQDSGVLGGDYGVMGAMESFILMGGANCNPDDALPNRVGVITNATPCF</sequence>
<dbReference type="AlphaFoldDB" id="A0A345P7L1"/>
<dbReference type="KEGG" id="mbah:HYN46_10720"/>
<dbReference type="OrthoDB" id="5958179at2"/>
<evidence type="ECO:0000256" key="1">
    <source>
        <dbReference type="SAM" id="SignalP"/>
    </source>
</evidence>
<dbReference type="RefSeq" id="WP_114899379.1">
    <property type="nucleotide sequence ID" value="NZ_CP031222.1"/>
</dbReference>
<accession>A0A345P7L1</accession>
<proteinExistence type="predicted"/>